<gene>
    <name evidence="1" type="ORF">J2X04_000712</name>
</gene>
<sequence length="68" mass="7923">MELGRRCPTPYDETDLMAVRVGNWKMHTGVKPTGSWFAPKAYPSVPYIFNLRMDPMEKMDPHSKPRKQ</sequence>
<proteinExistence type="predicted"/>
<name>A0ABU1VLL1_9GAMM</name>
<dbReference type="Gene3D" id="3.30.1120.10">
    <property type="match status" value="1"/>
</dbReference>
<evidence type="ECO:0000313" key="2">
    <source>
        <dbReference type="Proteomes" id="UP001267878"/>
    </source>
</evidence>
<dbReference type="SUPFAM" id="SSF53649">
    <property type="entry name" value="Alkaline phosphatase-like"/>
    <property type="match status" value="1"/>
</dbReference>
<organism evidence="1 2">
    <name type="scientific">Agrilutibacter niabensis</name>
    <dbReference type="NCBI Taxonomy" id="380628"/>
    <lineage>
        <taxon>Bacteria</taxon>
        <taxon>Pseudomonadati</taxon>
        <taxon>Pseudomonadota</taxon>
        <taxon>Gammaproteobacteria</taxon>
        <taxon>Lysobacterales</taxon>
        <taxon>Lysobacteraceae</taxon>
        <taxon>Agrilutibacter</taxon>
    </lineage>
</organism>
<evidence type="ECO:0000313" key="1">
    <source>
        <dbReference type="EMBL" id="MDR7098365.1"/>
    </source>
</evidence>
<protein>
    <submittedName>
        <fullName evidence="1">Uncharacterized protein</fullName>
    </submittedName>
</protein>
<accession>A0ABU1VLL1</accession>
<dbReference type="InterPro" id="IPR017850">
    <property type="entry name" value="Alkaline_phosphatase_core_sf"/>
</dbReference>
<reference evidence="1 2" key="1">
    <citation type="submission" date="2023-07" db="EMBL/GenBank/DDBJ databases">
        <title>Sorghum-associated microbial communities from plants grown in Nebraska, USA.</title>
        <authorList>
            <person name="Schachtman D."/>
        </authorList>
    </citation>
    <scope>NUCLEOTIDE SEQUENCE [LARGE SCALE GENOMIC DNA]</scope>
    <source>
        <strain evidence="1 2">BE187</strain>
    </source>
</reference>
<dbReference type="EMBL" id="JAVDVW010000001">
    <property type="protein sequence ID" value="MDR7098365.1"/>
    <property type="molecule type" value="Genomic_DNA"/>
</dbReference>
<keyword evidence="2" id="KW-1185">Reference proteome</keyword>
<comment type="caution">
    <text evidence="1">The sequence shown here is derived from an EMBL/GenBank/DDBJ whole genome shotgun (WGS) entry which is preliminary data.</text>
</comment>
<dbReference type="Proteomes" id="UP001267878">
    <property type="component" value="Unassembled WGS sequence"/>
</dbReference>